<evidence type="ECO:0000259" key="1">
    <source>
        <dbReference type="PROSITE" id="PS01124"/>
    </source>
</evidence>
<dbReference type="Pfam" id="PF12833">
    <property type="entry name" value="HTH_18"/>
    <property type="match status" value="1"/>
</dbReference>
<dbReference type="Proteomes" id="UP001595729">
    <property type="component" value="Unassembled WGS sequence"/>
</dbReference>
<comment type="caution">
    <text evidence="2">The sequence shown here is derived from an EMBL/GenBank/DDBJ whole genome shotgun (WGS) entry which is preliminary data.</text>
</comment>
<protein>
    <submittedName>
        <fullName evidence="2">Helix-turn-helix domain-containing protein</fullName>
    </submittedName>
</protein>
<gene>
    <name evidence="2" type="ORF">ACFOPI_11795</name>
</gene>
<dbReference type="Gene3D" id="1.10.10.60">
    <property type="entry name" value="Homeodomain-like"/>
    <property type="match status" value="1"/>
</dbReference>
<dbReference type="RefSeq" id="WP_382174051.1">
    <property type="nucleotide sequence ID" value="NZ_JBHRXX010000005.1"/>
</dbReference>
<evidence type="ECO:0000313" key="3">
    <source>
        <dbReference type="Proteomes" id="UP001595729"/>
    </source>
</evidence>
<feature type="domain" description="HTH araC/xylS-type" evidence="1">
    <location>
        <begin position="150"/>
        <end position="257"/>
    </location>
</feature>
<dbReference type="InterPro" id="IPR018060">
    <property type="entry name" value="HTH_AraC"/>
</dbReference>
<proteinExistence type="predicted"/>
<organism evidence="2 3">
    <name type="scientific">Hydrogenophaga luteola</name>
    <dbReference type="NCBI Taxonomy" id="1591122"/>
    <lineage>
        <taxon>Bacteria</taxon>
        <taxon>Pseudomonadati</taxon>
        <taxon>Pseudomonadota</taxon>
        <taxon>Betaproteobacteria</taxon>
        <taxon>Burkholderiales</taxon>
        <taxon>Comamonadaceae</taxon>
        <taxon>Hydrogenophaga</taxon>
    </lineage>
</organism>
<evidence type="ECO:0000313" key="2">
    <source>
        <dbReference type="EMBL" id="MFC3684278.1"/>
    </source>
</evidence>
<dbReference type="EMBL" id="JBHRXX010000005">
    <property type="protein sequence ID" value="MFC3684278.1"/>
    <property type="molecule type" value="Genomic_DNA"/>
</dbReference>
<dbReference type="PROSITE" id="PS01124">
    <property type="entry name" value="HTH_ARAC_FAMILY_2"/>
    <property type="match status" value="1"/>
</dbReference>
<reference evidence="3" key="1">
    <citation type="journal article" date="2019" name="Int. J. Syst. Evol. Microbiol.">
        <title>The Global Catalogue of Microorganisms (GCM) 10K type strain sequencing project: providing services to taxonomists for standard genome sequencing and annotation.</title>
        <authorList>
            <consortium name="The Broad Institute Genomics Platform"/>
            <consortium name="The Broad Institute Genome Sequencing Center for Infectious Disease"/>
            <person name="Wu L."/>
            <person name="Ma J."/>
        </authorList>
    </citation>
    <scope>NUCLEOTIDE SEQUENCE [LARGE SCALE GENOMIC DNA]</scope>
    <source>
        <strain evidence="3">KCTC 42501</strain>
    </source>
</reference>
<dbReference type="SMART" id="SM00342">
    <property type="entry name" value="HTH_ARAC"/>
    <property type="match status" value="1"/>
</dbReference>
<keyword evidence="3" id="KW-1185">Reference proteome</keyword>
<accession>A0ABV7W4U2</accession>
<name>A0ABV7W4U2_9BURK</name>
<sequence length="269" mass="28834">MPDGHAIAGVVYLGHDWLMYADPELRFNLSQNVAPALVWSSWPGPATLTLRNGDEVRAPLFMHAGGAWSGMARPRAMAFLYADPLSAAGAGLQRLAQAGVAPWPDAGLMERHGMDLPALCTGRMSADQVGRCVGEVLAEVLAQSGAALLDVRLTGLRERLHSRGEGRADPAAVAAELGLSAEHVRKLFRQQVGMTLSSYQSWVRLYQVAVGACEAQQRGEAHSATELVGAGGFYDASHASRAIRRYFDLLPTEMLAPRAFVDCRQAGRG</sequence>